<organism evidence="2 3">
    <name type="scientific">Vitrella brassicaformis (strain CCMP3155)</name>
    <dbReference type="NCBI Taxonomy" id="1169540"/>
    <lineage>
        <taxon>Eukaryota</taxon>
        <taxon>Sar</taxon>
        <taxon>Alveolata</taxon>
        <taxon>Colpodellida</taxon>
        <taxon>Vitrellaceae</taxon>
        <taxon>Vitrella</taxon>
    </lineage>
</organism>
<feature type="compositionally biased region" description="Polar residues" evidence="1">
    <location>
        <begin position="1"/>
        <end position="10"/>
    </location>
</feature>
<dbReference type="EMBL" id="CDMY01000447">
    <property type="protein sequence ID" value="CEM13769.1"/>
    <property type="molecule type" value="Genomic_DNA"/>
</dbReference>
<dbReference type="GO" id="GO:0016460">
    <property type="term" value="C:myosin II complex"/>
    <property type="evidence" value="ECO:0007669"/>
    <property type="project" value="TreeGrafter"/>
</dbReference>
<evidence type="ECO:0000313" key="3">
    <source>
        <dbReference type="Proteomes" id="UP000041254"/>
    </source>
</evidence>
<gene>
    <name evidence="2" type="ORF">Vbra_15578</name>
</gene>
<proteinExistence type="predicted"/>
<dbReference type="GO" id="GO:0000146">
    <property type="term" value="F:microfilament motor activity"/>
    <property type="evidence" value="ECO:0007669"/>
    <property type="project" value="TreeGrafter"/>
</dbReference>
<reference evidence="2 3" key="1">
    <citation type="submission" date="2014-11" db="EMBL/GenBank/DDBJ databases">
        <authorList>
            <person name="Zhu J."/>
            <person name="Qi W."/>
            <person name="Song R."/>
        </authorList>
    </citation>
    <scope>NUCLEOTIDE SEQUENCE [LARGE SCALE GENOMIC DNA]</scope>
</reference>
<dbReference type="Proteomes" id="UP000041254">
    <property type="component" value="Unassembled WGS sequence"/>
</dbReference>
<dbReference type="GO" id="GO:0032982">
    <property type="term" value="C:myosin filament"/>
    <property type="evidence" value="ECO:0007669"/>
    <property type="project" value="TreeGrafter"/>
</dbReference>
<feature type="region of interest" description="Disordered" evidence="1">
    <location>
        <begin position="1"/>
        <end position="51"/>
    </location>
</feature>
<keyword evidence="3" id="KW-1185">Reference proteome</keyword>
<accession>A0A0G4FJ19</accession>
<dbReference type="PANTHER" id="PTHR45615:SF40">
    <property type="entry name" value="MYOSIN HEAVY CHAIN, NON-MUSCLE"/>
    <property type="match status" value="1"/>
</dbReference>
<feature type="region of interest" description="Disordered" evidence="1">
    <location>
        <begin position="460"/>
        <end position="493"/>
    </location>
</feature>
<dbReference type="GO" id="GO:0005737">
    <property type="term" value="C:cytoplasm"/>
    <property type="evidence" value="ECO:0007669"/>
    <property type="project" value="TreeGrafter"/>
</dbReference>
<feature type="region of interest" description="Disordered" evidence="1">
    <location>
        <begin position="928"/>
        <end position="957"/>
    </location>
</feature>
<sequence length="1913" mass="209073">MQSSSPSKKGSNVRARSAQGYRTPARFGQEDEEPDTFSPLQSLLEGAGGDKAGMRQAGYIESRDDFSKERLMDDILHLKQDNYEQSRDSLHYRRKCRGLEGEINKLLLILKELLSHYRSHSCSPQPAFAYGHSFPAGGRGRSGLGSSGRDRSHHAHRERGGGPGGGIPSPPQALLVRVENEVARLLVHLSRLQDFDSQLDEKQQVIDVLKHDMAYTSVQELRAELQTYREEVQRLRQSNLTPDEVKAARRLRLEHQKTLEDLKFMKQEVESLRENDGRLRRELARTQSFHESKQQTYDELHAMYTRQREETKALEKKCGRLEELARKKDDKIAKVEGGRRKAKDDLDRLSTEHAILKDRLKDYELGREPAPLIPPKKHEEALQKVAKLEEENERLVGDTRKLRDELEKTEEKKNALEMDLIDAEGGKAKAEREKDETKRTLGERQVECRRLSIENERLQRGMEALRQGTETERTDEQEGADGRQETSPTGAPSLPLAEVVALIEPIRAVICDLDPAKADSLRKPDEDVPMDQLKALTGEMEAAVQGCKVRSDQMAEEKSKNEETVKELETKVSAGESLHSFLLSALALCDQLLDTAPLSREFPQLLEANLPELQTKYDKVKQENADLADLVPSRFFSTLERLQQHPVSGTATPRPETAAPPVGMPVPVEVEKKKRPSTAAMPGRLLRLVMADFKGFDAFLMRTLSCLHDASRELNILLPWDTKPPASDLPMLKGVVLLFRARVQAGRISSQTKLVPPLVFACTAADAASLSRLSEQPFSPAASRRIMSHGSAGSSTESQCIVDFDESLTLDIEEIRKQQRAKRRRQDEEEEEELTVQVAVDFFVLFLTDEPAAAGGALPPLLASTDGYLRFAAGGMPYQSTTRHFSIDEETLGEVGRLEWLCRWESDVDISEAADGYLDMKGRPQVSFLSDSEHMQTSAPSRRQSERHPAPSEASASLEELDRLGAHIRTAVRSELGGLSKMPSLRLCVSTIPPVAMPSFDEEESLVPIFPALLPLRQRKAIRLQVVDVPSFPDQMRLGGGPSSTPLRPIFVAEMPQGTAWTSSDSAHQGLQTGRHVSLKAAVEPTTAEGDEVSYVHHGEVSLSRAFAAGTSGPSYRFGDVAWLPYTPTDSYISLSFFSDGHSQPIALARLPVESLAMGGDEWQWTEGVEGEDEADEAMAAGAGEMHSAFLCPFGEVRYRLSLVGLTDVPQSVGAADAYAVYCGGFEGKFIFYPRVLSSLPAPLSAFVKCSVTIKLGNSEMTIPDGSFRAFLHDTNPRTSTADPAAATDAAAEADAPPPVPAVWIYWPVMDLTFPLTPSHFGGPLQLEIQVTGHFGVSEEKKAEPRKPGGLLVRTGTGDLQSSFKQMDTQSTFPFVLGKAVVPVFAGAKDRGRQRGRRSTVRRADEKVKEHVPALRELLKEKTGQWMALTDGIWTGTAEPGDDKRKKQSVEEPSAAFQPPAAACRCHNLSVIDVRSPLSQPPVSWEHLPPPLAGLLGQVQDGSMKVLGQAEKEEKEKGGGILRGLSFTGRGKPAAAKADPADQSPSPDLLATAASEPAIQRGKAESLPAPPVKSSSLTDILETEALPLVSAAPPSAVSGPVVRLAEVANLPLMVKGPMRLSISDESVVVSLTGHPFLSASDEEGRTINAALLPNKLPLPAEADTSTLTLDFFRSPAHTSVPPVMQASIDLPALTASRSTWVCLHAPDSTGELLSSPLAWQGDTEPAVRLMVMQEAADAGDDWPVVREGRLCGVWVVVWKIAGLGGEGEKVARLSVELPDETDGKREASRIIVSSEGLCSPPPVFAVPLVDDTDTSTLTIKVSLSSSAPFWFSFSPEEATQGSAAQTSATMEVTVPLQAHVERLETGGEAEINLDEEATGWNGSPAPVVSIAIRAVRRPEQFKDAPRFSVLSSS</sequence>
<feature type="region of interest" description="Disordered" evidence="1">
    <location>
        <begin position="1433"/>
        <end position="1459"/>
    </location>
</feature>
<feature type="compositionally biased region" description="Low complexity" evidence="1">
    <location>
        <begin position="1532"/>
        <end position="1542"/>
    </location>
</feature>
<feature type="region of interest" description="Disordered" evidence="1">
    <location>
        <begin position="1510"/>
        <end position="1549"/>
    </location>
</feature>
<feature type="compositionally biased region" description="Polar residues" evidence="1">
    <location>
        <begin position="928"/>
        <end position="942"/>
    </location>
</feature>
<evidence type="ECO:0000313" key="2">
    <source>
        <dbReference type="EMBL" id="CEM13769.1"/>
    </source>
</evidence>
<dbReference type="PANTHER" id="PTHR45615">
    <property type="entry name" value="MYOSIN HEAVY CHAIN, NON-MUSCLE"/>
    <property type="match status" value="1"/>
</dbReference>
<feature type="region of interest" description="Disordered" evidence="1">
    <location>
        <begin position="139"/>
        <end position="171"/>
    </location>
</feature>
<feature type="compositionally biased region" description="Basic and acidic residues" evidence="1">
    <location>
        <begin position="1441"/>
        <end position="1450"/>
    </location>
</feature>
<dbReference type="GO" id="GO:0051015">
    <property type="term" value="F:actin filament binding"/>
    <property type="evidence" value="ECO:0007669"/>
    <property type="project" value="TreeGrafter"/>
</dbReference>
<evidence type="ECO:0000256" key="1">
    <source>
        <dbReference type="SAM" id="MobiDB-lite"/>
    </source>
</evidence>
<protein>
    <submittedName>
        <fullName evidence="2">Uncharacterized protein</fullName>
    </submittedName>
</protein>
<feature type="compositionally biased region" description="Basic and acidic residues" evidence="1">
    <location>
        <begin position="469"/>
        <end position="484"/>
    </location>
</feature>
<dbReference type="InParanoid" id="A0A0G4FJ19"/>
<dbReference type="VEuPathDB" id="CryptoDB:Vbra_15578"/>
<name>A0A0G4FJ19_VITBC</name>